<dbReference type="InterPro" id="IPR038277">
    <property type="entry name" value="UreF_sf"/>
</dbReference>
<proteinExistence type="inferred from homology"/>
<dbReference type="PIRSF" id="PIRSF009467">
    <property type="entry name" value="Ureas_acces_UreF"/>
    <property type="match status" value="1"/>
</dbReference>
<dbReference type="GO" id="GO:0005737">
    <property type="term" value="C:cytoplasm"/>
    <property type="evidence" value="ECO:0007669"/>
    <property type="project" value="UniProtKB-SubCell"/>
</dbReference>
<dbReference type="GO" id="GO:0016151">
    <property type="term" value="F:nickel cation binding"/>
    <property type="evidence" value="ECO:0007669"/>
    <property type="project" value="UniProtKB-UniRule"/>
</dbReference>
<organism evidence="4 5">
    <name type="scientific">Mycolicibacterium phlei DSM 43239 = CCUG 21000</name>
    <dbReference type="NCBI Taxonomy" id="1226750"/>
    <lineage>
        <taxon>Bacteria</taxon>
        <taxon>Bacillati</taxon>
        <taxon>Actinomycetota</taxon>
        <taxon>Actinomycetes</taxon>
        <taxon>Mycobacteriales</taxon>
        <taxon>Mycobacteriaceae</taxon>
        <taxon>Mycolicibacterium</taxon>
    </lineage>
</organism>
<dbReference type="InterPro" id="IPR002639">
    <property type="entry name" value="UreF"/>
</dbReference>
<dbReference type="HAMAP" id="MF_01385">
    <property type="entry name" value="UreF"/>
    <property type="match status" value="1"/>
</dbReference>
<comment type="subcellular location">
    <subcellularLocation>
        <location evidence="3">Cytoplasm</location>
    </subcellularLocation>
</comment>
<comment type="subunit">
    <text evidence="3">UreD, UreF and UreG form a complex that acts as a GTP-hydrolysis-dependent molecular chaperone, activating the urease apoprotein by helping to assemble the nickel containing metallocenter of UreC. The UreE protein probably delivers the nickel.</text>
</comment>
<dbReference type="PANTHER" id="PTHR33620:SF1">
    <property type="entry name" value="UREASE ACCESSORY PROTEIN F"/>
    <property type="match status" value="1"/>
</dbReference>
<dbReference type="PANTHER" id="PTHR33620">
    <property type="entry name" value="UREASE ACCESSORY PROTEIN F"/>
    <property type="match status" value="1"/>
</dbReference>
<accession>A0A5N5UUX2</accession>
<keyword evidence="5" id="KW-1185">Reference proteome</keyword>
<gene>
    <name evidence="3" type="primary">ureF</name>
    <name evidence="4" type="ORF">MPHL21000_19520</name>
</gene>
<evidence type="ECO:0000313" key="4">
    <source>
        <dbReference type="EMBL" id="KAB7753421.1"/>
    </source>
</evidence>
<protein>
    <recommendedName>
        <fullName evidence="3">Urease accessory protein UreF</fullName>
    </recommendedName>
</protein>
<dbReference type="Proteomes" id="UP000325690">
    <property type="component" value="Unassembled WGS sequence"/>
</dbReference>
<name>A0A5N5UUX2_MYCPH</name>
<dbReference type="Pfam" id="PF01730">
    <property type="entry name" value="UreF"/>
    <property type="match status" value="1"/>
</dbReference>
<evidence type="ECO:0000256" key="3">
    <source>
        <dbReference type="HAMAP-Rule" id="MF_01385"/>
    </source>
</evidence>
<dbReference type="EMBL" id="ANBP01000034">
    <property type="protein sequence ID" value="KAB7753421.1"/>
    <property type="molecule type" value="Genomic_DNA"/>
</dbReference>
<evidence type="ECO:0000313" key="5">
    <source>
        <dbReference type="Proteomes" id="UP000325690"/>
    </source>
</evidence>
<dbReference type="Gene3D" id="1.10.4190.10">
    <property type="entry name" value="Urease accessory protein UreF"/>
    <property type="match status" value="1"/>
</dbReference>
<keyword evidence="1 3" id="KW-0996">Nickel insertion</keyword>
<comment type="similarity">
    <text evidence="3">Belongs to the UreF family.</text>
</comment>
<dbReference type="AlphaFoldDB" id="A0A5N5UUX2"/>
<comment type="function">
    <text evidence="3">Required for maturation of urease via the functional incorporation of the urease nickel metallocenter.</text>
</comment>
<reference evidence="4 5" key="1">
    <citation type="submission" date="2012-10" db="EMBL/GenBank/DDBJ databases">
        <title>The draft sequence of the Mycobacterium pheli genome.</title>
        <authorList>
            <person name="Pettersson B.M.F."/>
            <person name="Das S."/>
            <person name="Dasgupta S."/>
            <person name="Bhattacharya A."/>
            <person name="Kirsebom L.A."/>
        </authorList>
    </citation>
    <scope>NUCLEOTIDE SEQUENCE [LARGE SCALE GENOMIC DNA]</scope>
    <source>
        <strain evidence="4 5">CCUG 21000</strain>
    </source>
</reference>
<evidence type="ECO:0000256" key="2">
    <source>
        <dbReference type="ARBA" id="ARBA00023186"/>
    </source>
</evidence>
<keyword evidence="2 3" id="KW-0143">Chaperone</keyword>
<sequence>MLMPATTTDGAVALALWLQVHDSAFPAGRMVHSHGIEEWLSAHPGAGADEITTVIVEYLAHSFAPLDATITAAAWRAAPDHDALCALDELTSTYKLFDNARIASESSGRQLATAARNCGLAKDVGYLDGYLNGYLDAVIAGTTAGHCAVVDGALQAALGVPLRIAVLGSIRSMMASMLSAAVRLGRLGPLHSQRIQAATAADIVALADDACLRSLEDLYSTAPALEISGMRHESRSARLFTT</sequence>
<evidence type="ECO:0000256" key="1">
    <source>
        <dbReference type="ARBA" id="ARBA00022988"/>
    </source>
</evidence>
<comment type="caution">
    <text evidence="4">The sequence shown here is derived from an EMBL/GenBank/DDBJ whole genome shotgun (WGS) entry which is preliminary data.</text>
</comment>
<keyword evidence="3" id="KW-0963">Cytoplasm</keyword>